<reference evidence="1 2" key="1">
    <citation type="submission" date="2019-08" db="EMBL/GenBank/DDBJ databases">
        <title>In-depth cultivation of the pig gut microbiome towards novel bacterial diversity and tailored functional studies.</title>
        <authorList>
            <person name="Wylensek D."/>
            <person name="Hitch T.C.A."/>
            <person name="Clavel T."/>
        </authorList>
    </citation>
    <scope>NUCLEOTIDE SEQUENCE [LARGE SCALE GENOMIC DNA]</scope>
    <source>
        <strain evidence="1 2">WCA-693-APC-5D-A</strain>
    </source>
</reference>
<dbReference type="GeneID" id="96779731"/>
<name>A0A6I2UE11_9FIRM</name>
<evidence type="ECO:0000313" key="1">
    <source>
        <dbReference type="EMBL" id="MSU09783.1"/>
    </source>
</evidence>
<comment type="caution">
    <text evidence="1">The sequence shown here is derived from an EMBL/GenBank/DDBJ whole genome shotgun (WGS) entry which is preliminary data.</text>
</comment>
<evidence type="ECO:0000313" key="2">
    <source>
        <dbReference type="Proteomes" id="UP000433181"/>
    </source>
</evidence>
<accession>A0A6I2UE11</accession>
<gene>
    <name evidence="1" type="ORF">FYJ84_12435</name>
</gene>
<protein>
    <submittedName>
        <fullName evidence="1">Uncharacterized protein</fullName>
    </submittedName>
</protein>
<dbReference type="AlphaFoldDB" id="A0A6I2UE11"/>
<dbReference type="RefSeq" id="WP_154407943.1">
    <property type="nucleotide sequence ID" value="NZ_JBGVIR010000094.1"/>
</dbReference>
<keyword evidence="2" id="KW-1185">Reference proteome</keyword>
<sequence length="80" mass="8870">MKYIVKKIGNMSVKVIINEDMSSCEGSISSSDAEMDKRAAAAVRSAIYRAKVCKKPVARYDVATKRAFLEFADGSRKYVD</sequence>
<organism evidence="1 2">
    <name type="scientific">Anaerovibrio slackiae</name>
    <dbReference type="NCBI Taxonomy" id="2652309"/>
    <lineage>
        <taxon>Bacteria</taxon>
        <taxon>Bacillati</taxon>
        <taxon>Bacillota</taxon>
        <taxon>Negativicutes</taxon>
        <taxon>Selenomonadales</taxon>
        <taxon>Selenomonadaceae</taxon>
        <taxon>Anaerovibrio</taxon>
    </lineage>
</organism>
<proteinExistence type="predicted"/>
<dbReference type="EMBL" id="VUNR01000034">
    <property type="protein sequence ID" value="MSU09783.1"/>
    <property type="molecule type" value="Genomic_DNA"/>
</dbReference>
<dbReference type="Proteomes" id="UP000433181">
    <property type="component" value="Unassembled WGS sequence"/>
</dbReference>